<evidence type="ECO:0000256" key="5">
    <source>
        <dbReference type="ARBA" id="ARBA00022829"/>
    </source>
</evidence>
<evidence type="ECO:0000256" key="6">
    <source>
        <dbReference type="ARBA" id="ARBA00023212"/>
    </source>
</evidence>
<feature type="non-terminal residue" evidence="10">
    <location>
        <position position="1"/>
    </location>
</feature>
<evidence type="ECO:0000256" key="1">
    <source>
        <dbReference type="ARBA" id="ARBA00004123"/>
    </source>
</evidence>
<evidence type="ECO:0000256" key="3">
    <source>
        <dbReference type="ARBA" id="ARBA00010042"/>
    </source>
</evidence>
<dbReference type="EMBL" id="KZ987918">
    <property type="protein sequence ID" value="RKP13931.1"/>
    <property type="molecule type" value="Genomic_DNA"/>
</dbReference>
<sequence>KAKPPTPSWAKGDRLDARLAKQAKINPDSIFGVIQPLHLPDIFKGRHAGKFRPRSSSAHWEGPDKLTRQEEENYRRRMGYL</sequence>
<gene>
    <name evidence="10" type="ORF">BJ684DRAFT_9367</name>
</gene>
<dbReference type="Gene3D" id="6.10.250.2990">
    <property type="match status" value="1"/>
</dbReference>
<dbReference type="PANTHER" id="PTHR13142:SF1">
    <property type="entry name" value="INNER CENTROMERE PROTEIN"/>
    <property type="match status" value="1"/>
</dbReference>
<accession>A0A4P9Y6S8</accession>
<keyword evidence="5" id="KW-0159">Chromosome partition</keyword>
<evidence type="ECO:0000313" key="10">
    <source>
        <dbReference type="EMBL" id="RKP13931.1"/>
    </source>
</evidence>
<dbReference type="AlphaFoldDB" id="A0A4P9Y6S8"/>
<name>A0A4P9Y6S8_9FUNG</name>
<dbReference type="GO" id="GO:0005634">
    <property type="term" value="C:nucleus"/>
    <property type="evidence" value="ECO:0007669"/>
    <property type="project" value="UniProtKB-SubCell"/>
</dbReference>
<evidence type="ECO:0000256" key="7">
    <source>
        <dbReference type="ARBA" id="ARBA00023242"/>
    </source>
</evidence>
<feature type="domain" description="Inner centromere protein ARK-binding" evidence="9">
    <location>
        <begin position="4"/>
        <end position="43"/>
    </location>
</feature>
<feature type="compositionally biased region" description="Basic and acidic residues" evidence="8">
    <location>
        <begin position="61"/>
        <end position="75"/>
    </location>
</feature>
<organism evidence="10 11">
    <name type="scientific">Piptocephalis cylindrospora</name>
    <dbReference type="NCBI Taxonomy" id="1907219"/>
    <lineage>
        <taxon>Eukaryota</taxon>
        <taxon>Fungi</taxon>
        <taxon>Fungi incertae sedis</taxon>
        <taxon>Zoopagomycota</taxon>
        <taxon>Zoopagomycotina</taxon>
        <taxon>Zoopagomycetes</taxon>
        <taxon>Zoopagales</taxon>
        <taxon>Piptocephalidaceae</taxon>
        <taxon>Piptocephalis</taxon>
    </lineage>
</organism>
<dbReference type="Pfam" id="PF03941">
    <property type="entry name" value="INCENP_ARK-bind"/>
    <property type="match status" value="1"/>
</dbReference>
<keyword evidence="11" id="KW-1185">Reference proteome</keyword>
<keyword evidence="6" id="KW-0206">Cytoskeleton</keyword>
<protein>
    <recommendedName>
        <fullName evidence="9">Inner centromere protein ARK-binding domain-containing protein</fullName>
    </recommendedName>
</protein>
<comment type="subcellular location">
    <subcellularLocation>
        <location evidence="2">Cytoplasm</location>
        <location evidence="2">Cytoskeleton</location>
        <location evidence="2">Spindle</location>
    </subcellularLocation>
    <subcellularLocation>
        <location evidence="1">Nucleus</location>
    </subcellularLocation>
</comment>
<keyword evidence="4" id="KW-0963">Cytoplasm</keyword>
<keyword evidence="7" id="KW-0539">Nucleus</keyword>
<dbReference type="InterPro" id="IPR005635">
    <property type="entry name" value="Inner_centromere_prot_ARK-bd"/>
</dbReference>
<dbReference type="GO" id="GO:0005819">
    <property type="term" value="C:spindle"/>
    <property type="evidence" value="ECO:0007669"/>
    <property type="project" value="UniProtKB-SubCell"/>
</dbReference>
<dbReference type="GO" id="GO:0007059">
    <property type="term" value="P:chromosome segregation"/>
    <property type="evidence" value="ECO:0007669"/>
    <property type="project" value="UniProtKB-KW"/>
</dbReference>
<dbReference type="PANTHER" id="PTHR13142">
    <property type="entry name" value="INNER CENTROMERE PROTEIN"/>
    <property type="match status" value="1"/>
</dbReference>
<reference evidence="11" key="1">
    <citation type="journal article" date="2018" name="Nat. Microbiol.">
        <title>Leveraging single-cell genomics to expand the fungal tree of life.</title>
        <authorList>
            <person name="Ahrendt S.R."/>
            <person name="Quandt C.A."/>
            <person name="Ciobanu D."/>
            <person name="Clum A."/>
            <person name="Salamov A."/>
            <person name="Andreopoulos B."/>
            <person name="Cheng J.F."/>
            <person name="Woyke T."/>
            <person name="Pelin A."/>
            <person name="Henrissat B."/>
            <person name="Reynolds N.K."/>
            <person name="Benny G.L."/>
            <person name="Smith M.E."/>
            <person name="James T.Y."/>
            <person name="Grigoriev I.V."/>
        </authorList>
    </citation>
    <scope>NUCLEOTIDE SEQUENCE [LARGE SCALE GENOMIC DNA]</scope>
</reference>
<evidence type="ECO:0000256" key="2">
    <source>
        <dbReference type="ARBA" id="ARBA00004186"/>
    </source>
</evidence>
<dbReference type="OrthoDB" id="6123at2759"/>
<comment type="similarity">
    <text evidence="3">Belongs to the INCENP family.</text>
</comment>
<evidence type="ECO:0000313" key="11">
    <source>
        <dbReference type="Proteomes" id="UP000267251"/>
    </source>
</evidence>
<evidence type="ECO:0000259" key="9">
    <source>
        <dbReference type="Pfam" id="PF03941"/>
    </source>
</evidence>
<evidence type="ECO:0000256" key="4">
    <source>
        <dbReference type="ARBA" id="ARBA00022490"/>
    </source>
</evidence>
<feature type="region of interest" description="Disordered" evidence="8">
    <location>
        <begin position="48"/>
        <end position="81"/>
    </location>
</feature>
<dbReference type="Proteomes" id="UP000267251">
    <property type="component" value="Unassembled WGS sequence"/>
</dbReference>
<evidence type="ECO:0000256" key="8">
    <source>
        <dbReference type="SAM" id="MobiDB-lite"/>
    </source>
</evidence>
<proteinExistence type="inferred from homology"/>